<dbReference type="GO" id="GO:0033739">
    <property type="term" value="F:preQ1 synthase activity"/>
    <property type="evidence" value="ECO:0007669"/>
    <property type="project" value="InterPro"/>
</dbReference>
<dbReference type="PANTHER" id="PTHR34354">
    <property type="entry name" value="NADPH-DEPENDENT 7-CYANO-7-DEAZAGUANINE REDUCTASE"/>
    <property type="match status" value="1"/>
</dbReference>
<accession>A0A830GTV5</accession>
<dbReference type="AlphaFoldDB" id="A0A830GTV5"/>
<dbReference type="PANTHER" id="PTHR34354:SF1">
    <property type="entry name" value="NADPH-DEPENDENT 7-CYANO-7-DEAZAGUANINE REDUCTASE"/>
    <property type="match status" value="1"/>
</dbReference>
<dbReference type="SUPFAM" id="SSF55620">
    <property type="entry name" value="Tetrahydrobiopterin biosynthesis enzymes-like"/>
    <property type="match status" value="1"/>
</dbReference>
<proteinExistence type="predicted"/>
<sequence>MTSPPKLLCIKARLTDRITINTKMIAICPVTKTLDNYSITIEYKPSCDERDGCTYIELKSLREYLDSFRDRAIYHEDLINELLKDIQDSCDPEELRIVLNSEYMGIRYTVELTA</sequence>
<protein>
    <recommendedName>
        <fullName evidence="3">7-cyano-7-deazaguanine reductase</fullName>
    </recommendedName>
</protein>
<comment type="caution">
    <text evidence="1">The sequence shown here is derived from an EMBL/GenBank/DDBJ whole genome shotgun (WGS) entry which is preliminary data.</text>
</comment>
<organism evidence="1 2">
    <name type="scientific">Thermocladium modestius</name>
    <dbReference type="NCBI Taxonomy" id="62609"/>
    <lineage>
        <taxon>Archaea</taxon>
        <taxon>Thermoproteota</taxon>
        <taxon>Thermoprotei</taxon>
        <taxon>Thermoproteales</taxon>
        <taxon>Thermoproteaceae</taxon>
        <taxon>Thermocladium</taxon>
    </lineage>
</organism>
<dbReference type="OrthoDB" id="26185at2157"/>
<evidence type="ECO:0000313" key="2">
    <source>
        <dbReference type="Proteomes" id="UP000610960"/>
    </source>
</evidence>
<name>A0A830GTV5_9CREN</name>
<gene>
    <name evidence="1" type="ORF">GCM10007981_02570</name>
</gene>
<dbReference type="InterPro" id="IPR029500">
    <property type="entry name" value="QueF"/>
</dbReference>
<dbReference type="GO" id="GO:0008616">
    <property type="term" value="P:tRNA queuosine(34) biosynthetic process"/>
    <property type="evidence" value="ECO:0007669"/>
    <property type="project" value="InterPro"/>
</dbReference>
<dbReference type="InterPro" id="IPR050084">
    <property type="entry name" value="NADPH_dep_7-cyano-7-deazaG_red"/>
</dbReference>
<dbReference type="Pfam" id="PF14489">
    <property type="entry name" value="QueF"/>
    <property type="match status" value="1"/>
</dbReference>
<evidence type="ECO:0000313" key="1">
    <source>
        <dbReference type="EMBL" id="GGP19328.1"/>
    </source>
</evidence>
<keyword evidence="2" id="KW-1185">Reference proteome</keyword>
<reference evidence="1" key="1">
    <citation type="journal article" date="2014" name="Int. J. Syst. Evol. Microbiol.">
        <title>Complete genome sequence of Corynebacterium casei LMG S-19264T (=DSM 44701T), isolated from a smear-ripened cheese.</title>
        <authorList>
            <consortium name="US DOE Joint Genome Institute (JGI-PGF)"/>
            <person name="Walter F."/>
            <person name="Albersmeier A."/>
            <person name="Kalinowski J."/>
            <person name="Ruckert C."/>
        </authorList>
    </citation>
    <scope>NUCLEOTIDE SEQUENCE</scope>
    <source>
        <strain evidence="1">JCM 10088</strain>
    </source>
</reference>
<dbReference type="Gene3D" id="3.30.1130.10">
    <property type="match status" value="1"/>
</dbReference>
<reference evidence="1" key="2">
    <citation type="submission" date="2020-09" db="EMBL/GenBank/DDBJ databases">
        <authorList>
            <person name="Sun Q."/>
            <person name="Ohkuma M."/>
        </authorList>
    </citation>
    <scope>NUCLEOTIDE SEQUENCE</scope>
    <source>
        <strain evidence="1">JCM 10088</strain>
    </source>
</reference>
<dbReference type="EMBL" id="BMNL01000001">
    <property type="protein sequence ID" value="GGP19328.1"/>
    <property type="molecule type" value="Genomic_DNA"/>
</dbReference>
<dbReference type="Proteomes" id="UP000610960">
    <property type="component" value="Unassembled WGS sequence"/>
</dbReference>
<evidence type="ECO:0008006" key="3">
    <source>
        <dbReference type="Google" id="ProtNLM"/>
    </source>
</evidence>
<dbReference type="InterPro" id="IPR043133">
    <property type="entry name" value="GTP-CH-I_C/QueF"/>
</dbReference>
<dbReference type="RefSeq" id="WP_188595661.1">
    <property type="nucleotide sequence ID" value="NZ_BMNL01000001.1"/>
</dbReference>